<evidence type="ECO:0000313" key="2">
    <source>
        <dbReference type="Proteomes" id="UP000321331"/>
    </source>
</evidence>
<protein>
    <submittedName>
        <fullName evidence="1">Uncharacterized protein</fullName>
    </submittedName>
</protein>
<dbReference type="EMBL" id="VMNF01000004">
    <property type="protein sequence ID" value="TXC09961.1"/>
    <property type="molecule type" value="Genomic_DNA"/>
</dbReference>
<reference evidence="1 2" key="1">
    <citation type="submission" date="2019-07" db="EMBL/GenBank/DDBJ databases">
        <title>The First High-Quality Draft Genome Sequence of the Causal Agent of the Current Panama Disease Epidemic.</title>
        <authorList>
            <person name="Warmington R.J."/>
            <person name="Kay W."/>
            <person name="Jeffries A."/>
            <person name="Bebber D."/>
            <person name="Moore K."/>
            <person name="Studholme D.J."/>
        </authorList>
    </citation>
    <scope>NUCLEOTIDE SEQUENCE [LARGE SCALE GENOMIC DNA]</scope>
    <source>
        <strain evidence="1 2">TR4</strain>
    </source>
</reference>
<accession>A0A5C6TJF3</accession>
<dbReference type="Proteomes" id="UP000321331">
    <property type="component" value="Unassembled WGS sequence"/>
</dbReference>
<name>A0A5C6TJF3_FUSOC</name>
<organism evidence="1 2">
    <name type="scientific">Fusarium oxysporum f. sp. cubense</name>
    <dbReference type="NCBI Taxonomy" id="61366"/>
    <lineage>
        <taxon>Eukaryota</taxon>
        <taxon>Fungi</taxon>
        <taxon>Dikarya</taxon>
        <taxon>Ascomycota</taxon>
        <taxon>Pezizomycotina</taxon>
        <taxon>Sordariomycetes</taxon>
        <taxon>Hypocreomycetidae</taxon>
        <taxon>Hypocreales</taxon>
        <taxon>Nectriaceae</taxon>
        <taxon>Fusarium</taxon>
        <taxon>Fusarium oxysporum species complex</taxon>
    </lineage>
</organism>
<proteinExistence type="predicted"/>
<evidence type="ECO:0000313" key="1">
    <source>
        <dbReference type="EMBL" id="TXC09961.1"/>
    </source>
</evidence>
<sequence>MYRWRACRQGRCTRHHTLNSKTNEGSLKGGRKRYKDVNRGLGDRVVSTSRCLSSFGHTYAMSQNIERVKLKGAPACVVVRVKSQSGMWMWMWMRLASSRSLSPNILGLAAVERCWRMAEECT</sequence>
<gene>
    <name evidence="1" type="ORF">FocTR4_00005257</name>
</gene>
<dbReference type="AlphaFoldDB" id="A0A5C6TJF3"/>
<comment type="caution">
    <text evidence="1">The sequence shown here is derived from an EMBL/GenBank/DDBJ whole genome shotgun (WGS) entry which is preliminary data.</text>
</comment>